<dbReference type="PROSITE" id="PS00195">
    <property type="entry name" value="GLUTAREDOXIN_1"/>
    <property type="match status" value="1"/>
</dbReference>
<comment type="catalytic activity">
    <reaction evidence="7">
        <text>RX + glutathione = an S-substituted glutathione + a halide anion + H(+)</text>
        <dbReference type="Rhea" id="RHEA:16437"/>
        <dbReference type="ChEBI" id="CHEBI:15378"/>
        <dbReference type="ChEBI" id="CHEBI:16042"/>
        <dbReference type="ChEBI" id="CHEBI:17792"/>
        <dbReference type="ChEBI" id="CHEBI:57925"/>
        <dbReference type="ChEBI" id="CHEBI:90779"/>
        <dbReference type="EC" id="2.5.1.18"/>
    </reaction>
</comment>
<dbReference type="GO" id="GO:0005737">
    <property type="term" value="C:cytoplasm"/>
    <property type="evidence" value="ECO:0007669"/>
    <property type="project" value="TreeGrafter"/>
</dbReference>
<dbReference type="OrthoDB" id="418495at2759"/>
<dbReference type="Pfam" id="PF00462">
    <property type="entry name" value="Glutaredoxin"/>
    <property type="match status" value="1"/>
</dbReference>
<keyword evidence="2" id="KW-0813">Transport</keyword>
<keyword evidence="5" id="KW-0676">Redox-active center</keyword>
<organism evidence="9 10">
    <name type="scientific">Nadsonia fulvescens var. elongata DSM 6958</name>
    <dbReference type="NCBI Taxonomy" id="857566"/>
    <lineage>
        <taxon>Eukaryota</taxon>
        <taxon>Fungi</taxon>
        <taxon>Dikarya</taxon>
        <taxon>Ascomycota</taxon>
        <taxon>Saccharomycotina</taxon>
        <taxon>Dipodascomycetes</taxon>
        <taxon>Dipodascales</taxon>
        <taxon>Dipodascales incertae sedis</taxon>
        <taxon>Nadsonia</taxon>
    </lineage>
</organism>
<protein>
    <submittedName>
        <fullName evidence="9">Glutaredoxin</fullName>
    </submittedName>
</protein>
<dbReference type="InterPro" id="IPR036249">
    <property type="entry name" value="Thioredoxin-like_sf"/>
</dbReference>
<evidence type="ECO:0000256" key="7">
    <source>
        <dbReference type="ARBA" id="ARBA00047960"/>
    </source>
</evidence>
<evidence type="ECO:0000256" key="4">
    <source>
        <dbReference type="ARBA" id="ARBA00023157"/>
    </source>
</evidence>
<dbReference type="EMBL" id="KV454414">
    <property type="protein sequence ID" value="ODQ63666.1"/>
    <property type="molecule type" value="Genomic_DNA"/>
</dbReference>
<keyword evidence="4" id="KW-1015">Disulfide bond</keyword>
<comment type="catalytic activity">
    <reaction evidence="1">
        <text>2 glutathione + H2O2 = glutathione disulfide + 2 H2O</text>
        <dbReference type="Rhea" id="RHEA:16833"/>
        <dbReference type="ChEBI" id="CHEBI:15377"/>
        <dbReference type="ChEBI" id="CHEBI:16240"/>
        <dbReference type="ChEBI" id="CHEBI:57925"/>
        <dbReference type="ChEBI" id="CHEBI:58297"/>
        <dbReference type="EC" id="1.11.1.9"/>
    </reaction>
</comment>
<reference evidence="9 10" key="1">
    <citation type="journal article" date="2016" name="Proc. Natl. Acad. Sci. U.S.A.">
        <title>Comparative genomics of biotechnologically important yeasts.</title>
        <authorList>
            <person name="Riley R."/>
            <person name="Haridas S."/>
            <person name="Wolfe K.H."/>
            <person name="Lopes M.R."/>
            <person name="Hittinger C.T."/>
            <person name="Goeker M."/>
            <person name="Salamov A.A."/>
            <person name="Wisecaver J.H."/>
            <person name="Long T.M."/>
            <person name="Calvey C.H."/>
            <person name="Aerts A.L."/>
            <person name="Barry K.W."/>
            <person name="Choi C."/>
            <person name="Clum A."/>
            <person name="Coughlan A.Y."/>
            <person name="Deshpande S."/>
            <person name="Douglass A.P."/>
            <person name="Hanson S.J."/>
            <person name="Klenk H.-P."/>
            <person name="LaButti K.M."/>
            <person name="Lapidus A."/>
            <person name="Lindquist E.A."/>
            <person name="Lipzen A.M."/>
            <person name="Meier-Kolthoff J.P."/>
            <person name="Ohm R.A."/>
            <person name="Otillar R.P."/>
            <person name="Pangilinan J.L."/>
            <person name="Peng Y."/>
            <person name="Rokas A."/>
            <person name="Rosa C.A."/>
            <person name="Scheuner C."/>
            <person name="Sibirny A.A."/>
            <person name="Slot J.C."/>
            <person name="Stielow J.B."/>
            <person name="Sun H."/>
            <person name="Kurtzman C.P."/>
            <person name="Blackwell M."/>
            <person name="Grigoriev I.V."/>
            <person name="Jeffries T.W."/>
        </authorList>
    </citation>
    <scope>NUCLEOTIDE SEQUENCE [LARGE SCALE GENOMIC DNA]</scope>
    <source>
        <strain evidence="9 10">DSM 6958</strain>
    </source>
</reference>
<dbReference type="GO" id="GO:0004602">
    <property type="term" value="F:glutathione peroxidase activity"/>
    <property type="evidence" value="ECO:0007669"/>
    <property type="project" value="UniProtKB-EC"/>
</dbReference>
<dbReference type="FunFam" id="3.40.30.10:FF:000026">
    <property type="entry name" value="Glutaredoxin 2"/>
    <property type="match status" value="1"/>
</dbReference>
<evidence type="ECO:0000256" key="3">
    <source>
        <dbReference type="ARBA" id="ARBA00022982"/>
    </source>
</evidence>
<proteinExistence type="predicted"/>
<dbReference type="InterPro" id="IPR002109">
    <property type="entry name" value="Glutaredoxin"/>
</dbReference>
<dbReference type="CDD" id="cd03419">
    <property type="entry name" value="GRX_GRXh_1_2_like"/>
    <property type="match status" value="1"/>
</dbReference>
<dbReference type="PROSITE" id="PS51354">
    <property type="entry name" value="GLUTAREDOXIN_2"/>
    <property type="match status" value="1"/>
</dbReference>
<sequence length="145" mass="15946">MLRNIAFNSLARSTNLVRSNASTRPFFAFKYPAFKANQSSVANDSSAEEIRSLIAQNSVFVASKSFCPFCHRAKQLLKDLNVEHKVVELDEVSNGNQLQQALKELSGQSTVPNIYIKGTHIGGNSDLQKLNSSGMLIKMLGKSKL</sequence>
<name>A0A1E3PE38_9ASCO</name>
<dbReference type="InterPro" id="IPR014025">
    <property type="entry name" value="Glutaredoxin_subgr"/>
</dbReference>
<evidence type="ECO:0000259" key="8">
    <source>
        <dbReference type="Pfam" id="PF00462"/>
    </source>
</evidence>
<dbReference type="NCBIfam" id="TIGR02180">
    <property type="entry name" value="GRX_euk"/>
    <property type="match status" value="1"/>
</dbReference>
<dbReference type="GO" id="GO:0004364">
    <property type="term" value="F:glutathione transferase activity"/>
    <property type="evidence" value="ECO:0007669"/>
    <property type="project" value="UniProtKB-EC"/>
</dbReference>
<evidence type="ECO:0000256" key="6">
    <source>
        <dbReference type="ARBA" id="ARBA00035808"/>
    </source>
</evidence>
<dbReference type="AlphaFoldDB" id="A0A1E3PE38"/>
<gene>
    <name evidence="9" type="ORF">NADFUDRAFT_28651</name>
</gene>
<keyword evidence="10" id="KW-1185">Reference proteome</keyword>
<dbReference type="PRINTS" id="PR00160">
    <property type="entry name" value="GLUTAREDOXIN"/>
</dbReference>
<evidence type="ECO:0000256" key="2">
    <source>
        <dbReference type="ARBA" id="ARBA00022448"/>
    </source>
</evidence>
<dbReference type="PANTHER" id="PTHR45694:SF18">
    <property type="entry name" value="GLUTAREDOXIN-1-RELATED"/>
    <property type="match status" value="1"/>
</dbReference>
<dbReference type="PANTHER" id="PTHR45694">
    <property type="entry name" value="GLUTAREDOXIN 2"/>
    <property type="match status" value="1"/>
</dbReference>
<dbReference type="InterPro" id="IPR011899">
    <property type="entry name" value="Glutaredoxin_euk/vir"/>
</dbReference>
<evidence type="ECO:0000256" key="5">
    <source>
        <dbReference type="ARBA" id="ARBA00023284"/>
    </source>
</evidence>
<keyword evidence="3" id="KW-0249">Electron transport</keyword>
<dbReference type="GO" id="GO:0034599">
    <property type="term" value="P:cellular response to oxidative stress"/>
    <property type="evidence" value="ECO:0007669"/>
    <property type="project" value="TreeGrafter"/>
</dbReference>
<evidence type="ECO:0000313" key="9">
    <source>
        <dbReference type="EMBL" id="ODQ63666.1"/>
    </source>
</evidence>
<dbReference type="InterPro" id="IPR011767">
    <property type="entry name" value="GLR_AS"/>
</dbReference>
<evidence type="ECO:0000313" key="10">
    <source>
        <dbReference type="Proteomes" id="UP000095009"/>
    </source>
</evidence>
<accession>A0A1E3PE38</accession>
<dbReference type="Gene3D" id="3.40.30.10">
    <property type="entry name" value="Glutaredoxin"/>
    <property type="match status" value="1"/>
</dbReference>
<dbReference type="GO" id="GO:0015038">
    <property type="term" value="F:glutathione disulfide oxidoreductase activity"/>
    <property type="evidence" value="ECO:0007669"/>
    <property type="project" value="TreeGrafter"/>
</dbReference>
<dbReference type="Proteomes" id="UP000095009">
    <property type="component" value="Unassembled WGS sequence"/>
</dbReference>
<comment type="catalytic activity">
    <reaction evidence="6">
        <text>1-chloro-2,4-dinitrobenzene + glutathione = 2,4-dinitrophenyl-S-glutathione + chloride + H(+)</text>
        <dbReference type="Rhea" id="RHEA:51220"/>
        <dbReference type="ChEBI" id="CHEBI:15378"/>
        <dbReference type="ChEBI" id="CHEBI:17996"/>
        <dbReference type="ChEBI" id="CHEBI:34718"/>
        <dbReference type="ChEBI" id="CHEBI:57925"/>
        <dbReference type="ChEBI" id="CHEBI:133977"/>
        <dbReference type="EC" id="2.5.1.18"/>
    </reaction>
</comment>
<dbReference type="SUPFAM" id="SSF52833">
    <property type="entry name" value="Thioredoxin-like"/>
    <property type="match status" value="1"/>
</dbReference>
<feature type="domain" description="Glutaredoxin" evidence="8">
    <location>
        <begin position="59"/>
        <end position="121"/>
    </location>
</feature>
<evidence type="ECO:0000256" key="1">
    <source>
        <dbReference type="ARBA" id="ARBA00000217"/>
    </source>
</evidence>
<dbReference type="STRING" id="857566.A0A1E3PE38"/>